<reference evidence="17 18" key="1">
    <citation type="submission" date="2006-02" db="EMBL/GenBank/DDBJ databases">
        <authorList>
            <person name="Pinhassi J."/>
            <person name="Pedros-Alio C."/>
            <person name="Ferriera S."/>
            <person name="Johnson J."/>
            <person name="Kravitz S."/>
            <person name="Halpern A."/>
            <person name="Remington K."/>
            <person name="Beeson K."/>
            <person name="Tran B."/>
            <person name="Rogers Y.-H."/>
            <person name="Friedman R."/>
            <person name="Venter J.C."/>
        </authorList>
    </citation>
    <scope>NUCLEOTIDE SEQUENCE [LARGE SCALE GENOMIC DNA]</scope>
    <source>
        <strain evidence="17 18">MED92</strain>
    </source>
</reference>
<keyword evidence="9 14" id="KW-0808">Transferase</keyword>
<comment type="catalytic activity">
    <reaction evidence="1 14">
        <text>adenosylcob(III)inamide + ATP = adenosylcob(III)inamide phosphate + ADP + H(+)</text>
        <dbReference type="Rhea" id="RHEA:15769"/>
        <dbReference type="ChEBI" id="CHEBI:2480"/>
        <dbReference type="ChEBI" id="CHEBI:15378"/>
        <dbReference type="ChEBI" id="CHEBI:30616"/>
        <dbReference type="ChEBI" id="CHEBI:58502"/>
        <dbReference type="ChEBI" id="CHEBI:456216"/>
        <dbReference type="EC" id="2.7.1.156"/>
    </reaction>
</comment>
<keyword evidence="11 14" id="KW-0418">Kinase</keyword>
<evidence type="ECO:0000256" key="14">
    <source>
        <dbReference type="PIRNR" id="PIRNR006135"/>
    </source>
</evidence>
<evidence type="ECO:0000313" key="17">
    <source>
        <dbReference type="EMBL" id="EAR61082.1"/>
    </source>
</evidence>
<evidence type="ECO:0000256" key="1">
    <source>
        <dbReference type="ARBA" id="ARBA00000312"/>
    </source>
</evidence>
<feature type="binding site" evidence="16">
    <location>
        <position position="66"/>
    </location>
    <ligand>
        <name>GTP</name>
        <dbReference type="ChEBI" id="CHEBI:37565"/>
    </ligand>
</feature>
<keyword evidence="10 14" id="KW-0547">Nucleotide-binding</keyword>
<evidence type="ECO:0000256" key="6">
    <source>
        <dbReference type="ARBA" id="ARBA00005159"/>
    </source>
</evidence>
<organism evidence="17 18">
    <name type="scientific">Neptuniibacter caesariensis</name>
    <dbReference type="NCBI Taxonomy" id="207954"/>
    <lineage>
        <taxon>Bacteria</taxon>
        <taxon>Pseudomonadati</taxon>
        <taxon>Pseudomonadota</taxon>
        <taxon>Gammaproteobacteria</taxon>
        <taxon>Oceanospirillales</taxon>
        <taxon>Oceanospirillaceae</taxon>
        <taxon>Neptuniibacter</taxon>
    </lineage>
</organism>
<evidence type="ECO:0000256" key="16">
    <source>
        <dbReference type="PIRSR" id="PIRSR006135-2"/>
    </source>
</evidence>
<dbReference type="GO" id="GO:0005524">
    <property type="term" value="F:ATP binding"/>
    <property type="evidence" value="ECO:0007669"/>
    <property type="project" value="UniProtKB-UniRule"/>
</dbReference>
<dbReference type="UniPathway" id="UPA00148">
    <property type="reaction ID" value="UER00236"/>
</dbReference>
<evidence type="ECO:0000256" key="12">
    <source>
        <dbReference type="ARBA" id="ARBA00022840"/>
    </source>
</evidence>
<dbReference type="GO" id="GO:0008820">
    <property type="term" value="F:cobinamide phosphate guanylyltransferase activity"/>
    <property type="evidence" value="ECO:0007669"/>
    <property type="project" value="UniProtKB-UniRule"/>
</dbReference>
<dbReference type="GO" id="GO:0043752">
    <property type="term" value="F:adenosylcobinamide kinase activity"/>
    <property type="evidence" value="ECO:0007669"/>
    <property type="project" value="UniProtKB-EC"/>
</dbReference>
<feature type="active site" description="GMP-histidine intermediate" evidence="15">
    <location>
        <position position="54"/>
    </location>
</feature>
<evidence type="ECO:0000256" key="15">
    <source>
        <dbReference type="PIRSR" id="PIRSR006135-1"/>
    </source>
</evidence>
<evidence type="ECO:0000256" key="13">
    <source>
        <dbReference type="ARBA" id="ARBA00023134"/>
    </source>
</evidence>
<comment type="caution">
    <text evidence="17">The sequence shown here is derived from an EMBL/GenBank/DDBJ whole genome shotgun (WGS) entry which is preliminary data.</text>
</comment>
<dbReference type="Proteomes" id="UP000002171">
    <property type="component" value="Unassembled WGS sequence"/>
</dbReference>
<keyword evidence="12 14" id="KW-0067">ATP-binding</keyword>
<dbReference type="AlphaFoldDB" id="A0A7U8C407"/>
<keyword evidence="8 14" id="KW-0169">Cobalamin biosynthesis</keyword>
<dbReference type="GO" id="GO:0005525">
    <property type="term" value="F:GTP binding"/>
    <property type="evidence" value="ECO:0007669"/>
    <property type="project" value="UniProtKB-UniRule"/>
</dbReference>
<dbReference type="InterPro" id="IPR003203">
    <property type="entry name" value="CobU/CobP"/>
</dbReference>
<dbReference type="Pfam" id="PF02283">
    <property type="entry name" value="CobU"/>
    <property type="match status" value="1"/>
</dbReference>
<dbReference type="NCBIfam" id="NF004469">
    <property type="entry name" value="PRK05800.1"/>
    <property type="match status" value="1"/>
</dbReference>
<dbReference type="SUPFAM" id="SSF52540">
    <property type="entry name" value="P-loop containing nucleoside triphosphate hydrolases"/>
    <property type="match status" value="1"/>
</dbReference>
<dbReference type="EMBL" id="AAOW01000011">
    <property type="protein sequence ID" value="EAR61082.1"/>
    <property type="molecule type" value="Genomic_DNA"/>
</dbReference>
<dbReference type="PIRSF" id="PIRSF006135">
    <property type="entry name" value="CobU"/>
    <property type="match status" value="1"/>
</dbReference>
<name>A0A7U8C407_NEPCE</name>
<dbReference type="Gene3D" id="3.40.50.300">
    <property type="entry name" value="P-loop containing nucleotide triphosphate hydrolases"/>
    <property type="match status" value="1"/>
</dbReference>
<comment type="function">
    <text evidence="4 14">Catalyzes ATP-dependent phosphorylation of adenosylcobinamide and addition of GMP to adenosylcobinamide phosphate.</text>
</comment>
<dbReference type="EC" id="2.7.1.156" evidence="14"/>
<evidence type="ECO:0000256" key="2">
    <source>
        <dbReference type="ARBA" id="ARBA00000711"/>
    </source>
</evidence>
<evidence type="ECO:0000256" key="8">
    <source>
        <dbReference type="ARBA" id="ARBA00022573"/>
    </source>
</evidence>
<accession>A0A7U8C407</accession>
<gene>
    <name evidence="17" type="ORF">MED92_01694</name>
</gene>
<comment type="similarity">
    <text evidence="7 14">Belongs to the CobU/CobP family.</text>
</comment>
<dbReference type="GO" id="GO:0009236">
    <property type="term" value="P:cobalamin biosynthetic process"/>
    <property type="evidence" value="ECO:0007669"/>
    <property type="project" value="UniProtKB-UniRule"/>
</dbReference>
<comment type="catalytic activity">
    <reaction evidence="2 14">
        <text>adenosylcob(III)inamide phosphate + GTP + H(+) = adenosylcob(III)inamide-GDP + diphosphate</text>
        <dbReference type="Rhea" id="RHEA:22712"/>
        <dbReference type="ChEBI" id="CHEBI:15378"/>
        <dbReference type="ChEBI" id="CHEBI:33019"/>
        <dbReference type="ChEBI" id="CHEBI:37565"/>
        <dbReference type="ChEBI" id="CHEBI:58502"/>
        <dbReference type="ChEBI" id="CHEBI:60487"/>
        <dbReference type="EC" id="2.7.7.62"/>
    </reaction>
</comment>
<feature type="binding site" evidence="16">
    <location>
        <begin position="38"/>
        <end position="40"/>
    </location>
    <ligand>
        <name>GTP</name>
        <dbReference type="ChEBI" id="CHEBI:37565"/>
    </ligand>
</feature>
<dbReference type="CDD" id="cd00544">
    <property type="entry name" value="CobU"/>
    <property type="match status" value="1"/>
</dbReference>
<evidence type="ECO:0000256" key="7">
    <source>
        <dbReference type="ARBA" id="ARBA00007490"/>
    </source>
</evidence>
<evidence type="ECO:0000313" key="18">
    <source>
        <dbReference type="Proteomes" id="UP000002171"/>
    </source>
</evidence>
<sequence length="178" mass="20020">MGWRRQLRQLILGGARSGKSRLAEERAKQSGLEVVYIATAQVKDKEMAERVELHRQGRPSNWQVIEEPLLLADRLRDLSDQNKVVIVDCLTLWLTNLLLISEDEMLKGMTDLEEAVTHYAGELYLVSNEVGWGIVPMGELSRKFQDNTGRLHQALAACVERVTLCVAGIPLEVKGNQN</sequence>
<comment type="pathway">
    <text evidence="5 14">Cofactor biosynthesis; adenosylcobalamin biosynthesis; adenosylcobalamin from cob(II)yrinate a,c-diamide: step 6/7.</text>
</comment>
<dbReference type="InterPro" id="IPR027417">
    <property type="entry name" value="P-loop_NTPase"/>
</dbReference>
<feature type="binding site" evidence="16">
    <location>
        <begin position="13"/>
        <end position="20"/>
    </location>
    <ligand>
        <name>GTP</name>
        <dbReference type="ChEBI" id="CHEBI:37565"/>
    </ligand>
</feature>
<dbReference type="RefSeq" id="WP_007022358.1">
    <property type="nucleotide sequence ID" value="NZ_CH724127.1"/>
</dbReference>
<comment type="pathway">
    <text evidence="6 14">Cofactor biosynthesis; adenosylcobalamin biosynthesis; adenosylcobalamin from cob(II)yrinate a,c-diamide: step 5/7.</text>
</comment>
<evidence type="ECO:0000256" key="9">
    <source>
        <dbReference type="ARBA" id="ARBA00022679"/>
    </source>
</evidence>
<evidence type="ECO:0000256" key="3">
    <source>
        <dbReference type="ARBA" id="ARBA00001522"/>
    </source>
</evidence>
<evidence type="ECO:0000256" key="5">
    <source>
        <dbReference type="ARBA" id="ARBA00004692"/>
    </source>
</evidence>
<comment type="catalytic activity">
    <reaction evidence="3">
        <text>adenosylcob(III)inamide + GTP = adenosylcob(III)inamide phosphate + GDP + H(+)</text>
        <dbReference type="Rhea" id="RHEA:15765"/>
        <dbReference type="ChEBI" id="CHEBI:2480"/>
        <dbReference type="ChEBI" id="CHEBI:15378"/>
        <dbReference type="ChEBI" id="CHEBI:37565"/>
        <dbReference type="ChEBI" id="CHEBI:58189"/>
        <dbReference type="ChEBI" id="CHEBI:58502"/>
        <dbReference type="EC" id="2.7.1.156"/>
    </reaction>
</comment>
<dbReference type="PANTHER" id="PTHR34848">
    <property type="match status" value="1"/>
</dbReference>
<dbReference type="EC" id="2.7.7.62" evidence="14"/>
<proteinExistence type="inferred from homology"/>
<evidence type="ECO:0000256" key="10">
    <source>
        <dbReference type="ARBA" id="ARBA00022741"/>
    </source>
</evidence>
<protein>
    <recommendedName>
        <fullName evidence="14">Bifunctional adenosylcobalamin biosynthesis protein</fullName>
        <ecNumber evidence="14">2.7.1.156</ecNumber>
        <ecNumber evidence="14">2.7.7.62</ecNumber>
    </recommendedName>
</protein>
<dbReference type="PANTHER" id="PTHR34848:SF1">
    <property type="entry name" value="BIFUNCTIONAL ADENOSYLCOBALAMIN BIOSYNTHESIS PROTEIN COBU"/>
    <property type="match status" value="1"/>
</dbReference>
<feature type="binding site" evidence="16">
    <location>
        <position position="88"/>
    </location>
    <ligand>
        <name>GTP</name>
        <dbReference type="ChEBI" id="CHEBI:37565"/>
    </ligand>
</feature>
<keyword evidence="18" id="KW-1185">Reference proteome</keyword>
<evidence type="ECO:0000256" key="4">
    <source>
        <dbReference type="ARBA" id="ARBA00003889"/>
    </source>
</evidence>
<evidence type="ECO:0000256" key="11">
    <source>
        <dbReference type="ARBA" id="ARBA00022777"/>
    </source>
</evidence>
<keyword evidence="13 14" id="KW-0342">GTP-binding</keyword>
<feature type="binding site" evidence="16">
    <location>
        <begin position="55"/>
        <end position="58"/>
    </location>
    <ligand>
        <name>GTP</name>
        <dbReference type="ChEBI" id="CHEBI:37565"/>
    </ligand>
</feature>